<dbReference type="Gene3D" id="6.10.340.10">
    <property type="match status" value="1"/>
</dbReference>
<dbReference type="CDD" id="cd17546">
    <property type="entry name" value="REC_hyHK_CKI1_RcsC-like"/>
    <property type="match status" value="1"/>
</dbReference>
<evidence type="ECO:0000313" key="17">
    <source>
        <dbReference type="Proteomes" id="UP001377972"/>
    </source>
</evidence>
<feature type="domain" description="HAMP" evidence="15">
    <location>
        <begin position="194"/>
        <end position="246"/>
    </location>
</feature>
<keyword evidence="5 11" id="KW-0597">Phosphoprotein</keyword>
<evidence type="ECO:0000259" key="14">
    <source>
        <dbReference type="PROSITE" id="PS50110"/>
    </source>
</evidence>
<evidence type="ECO:0000256" key="8">
    <source>
        <dbReference type="ARBA" id="ARBA00022777"/>
    </source>
</evidence>
<evidence type="ECO:0000256" key="10">
    <source>
        <dbReference type="ARBA" id="ARBA00023012"/>
    </source>
</evidence>
<evidence type="ECO:0000256" key="6">
    <source>
        <dbReference type="ARBA" id="ARBA00022679"/>
    </source>
</evidence>
<dbReference type="InterPro" id="IPR001789">
    <property type="entry name" value="Sig_transdc_resp-reg_receiver"/>
</dbReference>
<dbReference type="PROSITE" id="PS50885">
    <property type="entry name" value="HAMP"/>
    <property type="match status" value="1"/>
</dbReference>
<evidence type="ECO:0000256" key="5">
    <source>
        <dbReference type="ARBA" id="ARBA00022553"/>
    </source>
</evidence>
<dbReference type="Pfam" id="PF00512">
    <property type="entry name" value="HisKA"/>
    <property type="match status" value="1"/>
</dbReference>
<keyword evidence="6" id="KW-0808">Transferase</keyword>
<keyword evidence="16" id="KW-0547">Nucleotide-binding</keyword>
<dbReference type="PRINTS" id="PR00344">
    <property type="entry name" value="BCTRLSENSOR"/>
</dbReference>
<dbReference type="PANTHER" id="PTHR45339:SF1">
    <property type="entry name" value="HYBRID SIGNAL TRANSDUCTION HISTIDINE KINASE J"/>
    <property type="match status" value="1"/>
</dbReference>
<dbReference type="Gene3D" id="3.40.50.2300">
    <property type="match status" value="1"/>
</dbReference>
<keyword evidence="10" id="KW-0902">Two-component regulatory system</keyword>
<evidence type="ECO:0000256" key="12">
    <source>
        <dbReference type="SAM" id="Phobius"/>
    </source>
</evidence>
<comment type="catalytic activity">
    <reaction evidence="1">
        <text>ATP + protein L-histidine = ADP + protein N-phospho-L-histidine.</text>
        <dbReference type="EC" id="2.7.13.3"/>
    </reaction>
</comment>
<dbReference type="Pfam" id="PF02518">
    <property type="entry name" value="HATPase_c"/>
    <property type="match status" value="1"/>
</dbReference>
<organism evidence="16 17">
    <name type="scientific">Pseudoalteromonas lipolytica</name>
    <dbReference type="NCBI Taxonomy" id="570156"/>
    <lineage>
        <taxon>Bacteria</taxon>
        <taxon>Pseudomonadati</taxon>
        <taxon>Pseudomonadota</taxon>
        <taxon>Gammaproteobacteria</taxon>
        <taxon>Alteromonadales</taxon>
        <taxon>Pseudoalteromonadaceae</taxon>
        <taxon>Pseudoalteromonas</taxon>
    </lineage>
</organism>
<dbReference type="Pfam" id="PF00672">
    <property type="entry name" value="HAMP"/>
    <property type="match status" value="1"/>
</dbReference>
<keyword evidence="17" id="KW-1185">Reference proteome</keyword>
<dbReference type="InterPro" id="IPR004358">
    <property type="entry name" value="Sig_transdc_His_kin-like_C"/>
</dbReference>
<evidence type="ECO:0000259" key="15">
    <source>
        <dbReference type="PROSITE" id="PS50885"/>
    </source>
</evidence>
<dbReference type="EMBL" id="JAQPZS010000012">
    <property type="protein sequence ID" value="MEJ6497071.1"/>
    <property type="molecule type" value="Genomic_DNA"/>
</dbReference>
<evidence type="ECO:0000256" key="7">
    <source>
        <dbReference type="ARBA" id="ARBA00022692"/>
    </source>
</evidence>
<dbReference type="CDD" id="cd06225">
    <property type="entry name" value="HAMP"/>
    <property type="match status" value="1"/>
</dbReference>
<evidence type="ECO:0000256" key="1">
    <source>
        <dbReference type="ARBA" id="ARBA00000085"/>
    </source>
</evidence>
<proteinExistence type="predicted"/>
<dbReference type="InterPro" id="IPR036890">
    <property type="entry name" value="HATPase_C_sf"/>
</dbReference>
<dbReference type="Gene3D" id="3.30.565.10">
    <property type="entry name" value="Histidine kinase-like ATPase, C-terminal domain"/>
    <property type="match status" value="1"/>
</dbReference>
<dbReference type="GO" id="GO:0005524">
    <property type="term" value="F:ATP binding"/>
    <property type="evidence" value="ECO:0007669"/>
    <property type="project" value="UniProtKB-KW"/>
</dbReference>
<evidence type="ECO:0000256" key="4">
    <source>
        <dbReference type="ARBA" id="ARBA00022475"/>
    </source>
</evidence>
<keyword evidence="4" id="KW-1003">Cell membrane</keyword>
<dbReference type="SUPFAM" id="SSF55874">
    <property type="entry name" value="ATPase domain of HSP90 chaperone/DNA topoisomerase II/histidine kinase"/>
    <property type="match status" value="1"/>
</dbReference>
<dbReference type="Gene3D" id="1.10.287.130">
    <property type="match status" value="1"/>
</dbReference>
<dbReference type="PANTHER" id="PTHR45339">
    <property type="entry name" value="HYBRID SIGNAL TRANSDUCTION HISTIDINE KINASE J"/>
    <property type="match status" value="1"/>
</dbReference>
<dbReference type="SUPFAM" id="SSF103190">
    <property type="entry name" value="Sensory domain-like"/>
    <property type="match status" value="1"/>
</dbReference>
<dbReference type="SMART" id="SM00387">
    <property type="entry name" value="HATPase_c"/>
    <property type="match status" value="1"/>
</dbReference>
<comment type="subcellular location">
    <subcellularLocation>
        <location evidence="2">Cell membrane</location>
        <topology evidence="2">Multi-pass membrane protein</topology>
    </subcellularLocation>
</comment>
<keyword evidence="9 12" id="KW-1133">Transmembrane helix</keyword>
<evidence type="ECO:0000313" key="16">
    <source>
        <dbReference type="EMBL" id="MEJ6497071.1"/>
    </source>
</evidence>
<name>A0ABU8SWS0_9GAMM</name>
<gene>
    <name evidence="16" type="ORF">PQI24_13565</name>
</gene>
<dbReference type="InterPro" id="IPR003661">
    <property type="entry name" value="HisK_dim/P_dom"/>
</dbReference>
<dbReference type="SUPFAM" id="SSF52172">
    <property type="entry name" value="CheY-like"/>
    <property type="match status" value="1"/>
</dbReference>
<feature type="domain" description="Histidine kinase" evidence="13">
    <location>
        <begin position="286"/>
        <end position="508"/>
    </location>
</feature>
<dbReference type="CDD" id="cd00082">
    <property type="entry name" value="HisKA"/>
    <property type="match status" value="1"/>
</dbReference>
<reference evidence="16 17" key="1">
    <citation type="submission" date="2023-01" db="EMBL/GenBank/DDBJ databases">
        <title>Trichodesmium-associated heterotrophic epibiont bacteria.</title>
        <authorList>
            <person name="Cleveland C.S."/>
            <person name="Webb E.A."/>
        </authorList>
    </citation>
    <scope>NUCLEOTIDE SEQUENCE [LARGE SCALE GENOMIC DNA]</scope>
    <source>
        <strain evidence="16 17">USCH2</strain>
    </source>
</reference>
<dbReference type="Proteomes" id="UP001377972">
    <property type="component" value="Unassembled WGS sequence"/>
</dbReference>
<dbReference type="SUPFAM" id="SSF158472">
    <property type="entry name" value="HAMP domain-like"/>
    <property type="match status" value="1"/>
</dbReference>
<dbReference type="InterPro" id="IPR003594">
    <property type="entry name" value="HATPase_dom"/>
</dbReference>
<evidence type="ECO:0000259" key="13">
    <source>
        <dbReference type="PROSITE" id="PS50109"/>
    </source>
</evidence>
<keyword evidence="12" id="KW-0472">Membrane</keyword>
<dbReference type="SMART" id="SM00304">
    <property type="entry name" value="HAMP"/>
    <property type="match status" value="1"/>
</dbReference>
<keyword evidence="8" id="KW-0418">Kinase</keyword>
<dbReference type="Pfam" id="PF00072">
    <property type="entry name" value="Response_reg"/>
    <property type="match status" value="1"/>
</dbReference>
<dbReference type="InterPro" id="IPR011006">
    <property type="entry name" value="CheY-like_superfamily"/>
</dbReference>
<dbReference type="InterPro" id="IPR005467">
    <property type="entry name" value="His_kinase_dom"/>
</dbReference>
<feature type="transmembrane region" description="Helical" evidence="12">
    <location>
        <begin position="9"/>
        <end position="30"/>
    </location>
</feature>
<dbReference type="InterPro" id="IPR029151">
    <property type="entry name" value="Sensor-like_sf"/>
</dbReference>
<accession>A0ABU8SWS0</accession>
<dbReference type="PROSITE" id="PS50110">
    <property type="entry name" value="RESPONSE_REGULATORY"/>
    <property type="match status" value="1"/>
</dbReference>
<dbReference type="InterPro" id="IPR036097">
    <property type="entry name" value="HisK_dim/P_sf"/>
</dbReference>
<evidence type="ECO:0000256" key="9">
    <source>
        <dbReference type="ARBA" id="ARBA00022989"/>
    </source>
</evidence>
<sequence length="649" mass="73042">MRVSIAHKILLIIGFTITLILGVSTTLHVIELKEQTLLNMSEKANAIVSPMLSEIKTLTKDNTVGSWVLKIQGITLKGILANNTFDDLKTIYFIDQNNFIAAHPDYSKVDTLETNQTIIKQLNPKQNSIITLDQQYAVAVPINNAQDENIGYVIVSFSDIDLTLKTKSIISNAVSLFAIYLLTALLIAYIIIRRIILQPIEQLVEFSHAVTTGDLNCPINIKSRDEIGTLASGFKMMRAAVRQQINSMHEQHSQLEETVAKRTQEYLDAKEQAEQSNQAKSRFLANMSHELRTPLNAVLGFSQLLQDSETDKNKRRYLEAISISGSSLLNVLNDILDLSKIDAGKMQLDMERVEIPTMCHELSMMFLQLSAQKDLDLQITSHPEFKTPVLLDSNKVRQVLTNLISNAIKFTSHGSVKVHFDFEERENDGHINIKIHVKDTGKGIPTDQQALIFNDFEQVQGQRSSEFGGTGLGLAISHRFIKLMGGELSVISEKDKGSEFIVLLPNIEFAESKTEVKHRNYPAISSYHFNPARILIVDDIPYNREYLESFLSRWSFTIDTAINGEEALKKVEENQPDLIIMDLKMPVMGGLEASQLIRSDDRFKHIPIIAVTASVLKDDKAQSSILTDYIISKPIHREHLIFIIAQYLD</sequence>
<evidence type="ECO:0000256" key="11">
    <source>
        <dbReference type="PROSITE-ProRule" id="PRU00169"/>
    </source>
</evidence>
<feature type="transmembrane region" description="Helical" evidence="12">
    <location>
        <begin position="169"/>
        <end position="192"/>
    </location>
</feature>
<protein>
    <recommendedName>
        <fullName evidence="3">histidine kinase</fullName>
        <ecNumber evidence="3">2.7.13.3</ecNumber>
    </recommendedName>
</protein>
<keyword evidence="16" id="KW-0067">ATP-binding</keyword>
<evidence type="ECO:0000256" key="3">
    <source>
        <dbReference type="ARBA" id="ARBA00012438"/>
    </source>
</evidence>
<dbReference type="CDD" id="cd16922">
    <property type="entry name" value="HATPase_EvgS-ArcB-TorS-like"/>
    <property type="match status" value="1"/>
</dbReference>
<dbReference type="SUPFAM" id="SSF47384">
    <property type="entry name" value="Homodimeric domain of signal transducing histidine kinase"/>
    <property type="match status" value="1"/>
</dbReference>
<feature type="domain" description="Response regulatory" evidence="14">
    <location>
        <begin position="533"/>
        <end position="648"/>
    </location>
</feature>
<dbReference type="SMART" id="SM00448">
    <property type="entry name" value="REC"/>
    <property type="match status" value="1"/>
</dbReference>
<dbReference type="InterPro" id="IPR003660">
    <property type="entry name" value="HAMP_dom"/>
</dbReference>
<dbReference type="PROSITE" id="PS50109">
    <property type="entry name" value="HIS_KIN"/>
    <property type="match status" value="1"/>
</dbReference>
<evidence type="ECO:0000256" key="2">
    <source>
        <dbReference type="ARBA" id="ARBA00004651"/>
    </source>
</evidence>
<dbReference type="EC" id="2.7.13.3" evidence="3"/>
<dbReference type="SMART" id="SM00388">
    <property type="entry name" value="HisKA"/>
    <property type="match status" value="1"/>
</dbReference>
<keyword evidence="7 12" id="KW-0812">Transmembrane</keyword>
<dbReference type="RefSeq" id="WP_054553708.1">
    <property type="nucleotide sequence ID" value="NZ_JAQPZS010000012.1"/>
</dbReference>
<feature type="modified residue" description="4-aspartylphosphate" evidence="11">
    <location>
        <position position="582"/>
    </location>
</feature>
<comment type="caution">
    <text evidence="16">The sequence shown here is derived from an EMBL/GenBank/DDBJ whole genome shotgun (WGS) entry which is preliminary data.</text>
</comment>